<sequence>MKNQWVHKLSGYVRMKISGPYPEMFINHCIERKIPVWDIKYHGQHELVCSVLLDEIPRLRRLARTSDCKISFIGRKGFPFFIHKLWRRNGLLFGAAFFLILVYLLSNMVWGIEVEGATPKVEHELRQAVTELGIKKGAFQFQLPPPEKIQAIITEQISEATWIGVTRKGTTYHFQVVEKDIAEREPLEAPGHLVASRKAVIYDMFVEEGKPVAERNQMVRKGDMLVSGLIGKEGEEQQVSARGSVLGEIWYEATVEVPLSTTLYTATGNSYRTHQLHIGKWTIPIWGWNPPEYADAKEEEYEREWELFGFTLPFHYGYKDWLEAEEVEQETAEEEAVAIAIEKGKERILPSFSANAEVIGEKVLHHFVENGKVIVIIHYRIVDEIAKKQPIIQGD</sequence>
<dbReference type="NCBIfam" id="TIGR02876">
    <property type="entry name" value="spore_yqfD"/>
    <property type="match status" value="1"/>
</dbReference>
<keyword evidence="3" id="KW-1185">Reference proteome</keyword>
<keyword evidence="1" id="KW-0472">Membrane</keyword>
<dbReference type="Pfam" id="PF06898">
    <property type="entry name" value="YqfD"/>
    <property type="match status" value="1"/>
</dbReference>
<keyword evidence="1" id="KW-1133">Transmembrane helix</keyword>
<dbReference type="PIRSF" id="PIRSF029895">
    <property type="entry name" value="SpoIV"/>
    <property type="match status" value="1"/>
</dbReference>
<organism evidence="2 3">
    <name type="scientific">Evansella caseinilytica</name>
    <dbReference type="NCBI Taxonomy" id="1503961"/>
    <lineage>
        <taxon>Bacteria</taxon>
        <taxon>Bacillati</taxon>
        <taxon>Bacillota</taxon>
        <taxon>Bacilli</taxon>
        <taxon>Bacillales</taxon>
        <taxon>Bacillaceae</taxon>
        <taxon>Evansella</taxon>
    </lineage>
</organism>
<proteinExistence type="predicted"/>
<dbReference type="STRING" id="1503961.SAMN05421736_102161"/>
<evidence type="ECO:0000313" key="3">
    <source>
        <dbReference type="Proteomes" id="UP000198935"/>
    </source>
</evidence>
<evidence type="ECO:0000313" key="2">
    <source>
        <dbReference type="EMBL" id="SDY51891.1"/>
    </source>
</evidence>
<reference evidence="3" key="1">
    <citation type="submission" date="2016-10" db="EMBL/GenBank/DDBJ databases">
        <authorList>
            <person name="Varghese N."/>
            <person name="Submissions S."/>
        </authorList>
    </citation>
    <scope>NUCLEOTIDE SEQUENCE [LARGE SCALE GENOMIC DNA]</scope>
    <source>
        <strain evidence="3">SP</strain>
    </source>
</reference>
<gene>
    <name evidence="2" type="ORF">SAMN05421736_102161</name>
</gene>
<dbReference type="EMBL" id="FNPI01000002">
    <property type="protein sequence ID" value="SDY51891.1"/>
    <property type="molecule type" value="Genomic_DNA"/>
</dbReference>
<accession>A0A1H3KI86</accession>
<dbReference type="Proteomes" id="UP000198935">
    <property type="component" value="Unassembled WGS sequence"/>
</dbReference>
<protein>
    <submittedName>
        <fullName evidence="2">Similar to stage IV sporulation protein</fullName>
    </submittedName>
</protein>
<dbReference type="AlphaFoldDB" id="A0A1H3KI86"/>
<feature type="transmembrane region" description="Helical" evidence="1">
    <location>
        <begin position="91"/>
        <end position="112"/>
    </location>
</feature>
<dbReference type="OrthoDB" id="1640349at2"/>
<evidence type="ECO:0000256" key="1">
    <source>
        <dbReference type="SAM" id="Phobius"/>
    </source>
</evidence>
<keyword evidence="1" id="KW-0812">Transmembrane</keyword>
<dbReference type="InterPro" id="IPR010690">
    <property type="entry name" value="YqfD"/>
</dbReference>
<name>A0A1H3KI86_9BACI</name>